<reference evidence="3" key="1">
    <citation type="submission" date="2018-05" db="EMBL/GenBank/DDBJ databases">
        <authorList>
            <person name="Lanie J.A."/>
            <person name="Ng W.-L."/>
            <person name="Kazmierczak K.M."/>
            <person name="Andrzejewski T.M."/>
            <person name="Davidsen T.M."/>
            <person name="Wayne K.J."/>
            <person name="Tettelin H."/>
            <person name="Glass J.I."/>
            <person name="Rusch D."/>
            <person name="Podicherti R."/>
            <person name="Tsui H.-C.T."/>
            <person name="Winkler M.E."/>
        </authorList>
    </citation>
    <scope>NUCLEOTIDE SEQUENCE</scope>
</reference>
<dbReference type="SUPFAM" id="SSF51556">
    <property type="entry name" value="Metallo-dependent hydrolases"/>
    <property type="match status" value="1"/>
</dbReference>
<gene>
    <name evidence="3" type="ORF">METZ01_LOCUS403694</name>
</gene>
<protein>
    <recommendedName>
        <fullName evidence="2">Dihydroorotase catalytic domain-containing protein</fullName>
    </recommendedName>
</protein>
<dbReference type="Gene3D" id="2.30.40.10">
    <property type="entry name" value="Urease, subunit C, domain 1"/>
    <property type="match status" value="1"/>
</dbReference>
<evidence type="ECO:0000256" key="1">
    <source>
        <dbReference type="ARBA" id="ARBA00022975"/>
    </source>
</evidence>
<name>A0A382VWS5_9ZZZZ</name>
<dbReference type="GO" id="GO:0005737">
    <property type="term" value="C:cytoplasm"/>
    <property type="evidence" value="ECO:0007669"/>
    <property type="project" value="TreeGrafter"/>
</dbReference>
<proteinExistence type="predicted"/>
<dbReference type="EMBL" id="UINC01155149">
    <property type="protein sequence ID" value="SVD50840.1"/>
    <property type="molecule type" value="Genomic_DNA"/>
</dbReference>
<accession>A0A382VWS5</accession>
<dbReference type="InterPro" id="IPR032466">
    <property type="entry name" value="Metal_Hydrolase"/>
</dbReference>
<evidence type="ECO:0000259" key="2">
    <source>
        <dbReference type="Pfam" id="PF12890"/>
    </source>
</evidence>
<dbReference type="PANTHER" id="PTHR43668">
    <property type="entry name" value="ALLANTOINASE"/>
    <property type="match status" value="1"/>
</dbReference>
<evidence type="ECO:0000313" key="3">
    <source>
        <dbReference type="EMBL" id="SVD50840.1"/>
    </source>
</evidence>
<dbReference type="Pfam" id="PF12890">
    <property type="entry name" value="DHOase"/>
    <property type="match status" value="1"/>
</dbReference>
<organism evidence="3">
    <name type="scientific">marine metagenome</name>
    <dbReference type="NCBI Taxonomy" id="408172"/>
    <lineage>
        <taxon>unclassified sequences</taxon>
        <taxon>metagenomes</taxon>
        <taxon>ecological metagenomes</taxon>
    </lineage>
</organism>
<dbReference type="GO" id="GO:0004038">
    <property type="term" value="F:allantoinase activity"/>
    <property type="evidence" value="ECO:0007669"/>
    <property type="project" value="TreeGrafter"/>
</dbReference>
<keyword evidence="1" id="KW-0665">Pyrimidine biosynthesis</keyword>
<dbReference type="InterPro" id="IPR050138">
    <property type="entry name" value="DHOase/Allantoinase_Hydrolase"/>
</dbReference>
<dbReference type="InterPro" id="IPR024403">
    <property type="entry name" value="DHOase_cat"/>
</dbReference>
<feature type="non-terminal residue" evidence="3">
    <location>
        <position position="250"/>
    </location>
</feature>
<dbReference type="AlphaFoldDB" id="A0A382VWS5"/>
<dbReference type="InterPro" id="IPR011059">
    <property type="entry name" value="Metal-dep_hydrolase_composite"/>
</dbReference>
<dbReference type="GO" id="GO:0006145">
    <property type="term" value="P:purine nucleobase catabolic process"/>
    <property type="evidence" value="ECO:0007669"/>
    <property type="project" value="TreeGrafter"/>
</dbReference>
<dbReference type="Gene3D" id="3.20.20.140">
    <property type="entry name" value="Metal-dependent hydrolases"/>
    <property type="match status" value="1"/>
</dbReference>
<sequence>MKEKYLINARIIDPKNDLDEIGGLIIDSKGLIKAVGKKVANGNIPSTADKIDLKKQVLIPGIVDMRVFVGEPGYEYKENFRTLSDAALSGGVTSVVSMPNTSPVIDNVSMVDFLKRRGRDKSRINIFPSATLTKNAEGKQMTEFGLLKRKGIVAFTDGVKTVQNPQVMARIMNFASQSESLIMQHAEDNILSEGGLINEGEISTRLGLKGIPFLAEKIIVERDLSFLEEYFCRYHISQISSEKTVSVIKK</sequence>
<dbReference type="PANTHER" id="PTHR43668:SF2">
    <property type="entry name" value="ALLANTOINASE"/>
    <property type="match status" value="1"/>
</dbReference>
<feature type="domain" description="Dihydroorotase catalytic" evidence="2">
    <location>
        <begin position="56"/>
        <end position="242"/>
    </location>
</feature>